<proteinExistence type="predicted"/>
<comment type="caution">
    <text evidence="1">The sequence shown here is derived from an EMBL/GenBank/DDBJ whole genome shotgun (WGS) entry which is preliminary data.</text>
</comment>
<sequence length="85" mass="9342">MVNQVYCAFISCRGNPAKRLRAMAAWCVGVFPTAARSAAMSTVSLSCTKVPPVASVWRRLEHSVLSVRQGFLRRNARDFRPDGSA</sequence>
<evidence type="ECO:0000313" key="2">
    <source>
        <dbReference type="Proteomes" id="UP000004319"/>
    </source>
</evidence>
<protein>
    <submittedName>
        <fullName evidence="1">Uncharacterized protein</fullName>
    </submittedName>
</protein>
<dbReference type="Proteomes" id="UP000004319">
    <property type="component" value="Unassembled WGS sequence"/>
</dbReference>
<accession>F7VCE1</accession>
<evidence type="ECO:0000313" key="1">
    <source>
        <dbReference type="EMBL" id="GAA08036.1"/>
    </source>
</evidence>
<name>F7VCE1_9PROT</name>
<dbReference type="EMBL" id="BABS01000021">
    <property type="protein sequence ID" value="GAA08036.1"/>
    <property type="molecule type" value="Genomic_DNA"/>
</dbReference>
<reference evidence="1 2" key="1">
    <citation type="journal article" date="2011" name="Biochem. Biophys. Res. Commun.">
        <title>Increased number of Arginine-based salt bridges contributes to the thermotolerance of thermotolerant acetic acid bacteria, Acetobacter tropicalis SKU1100.</title>
        <authorList>
            <person name="Matsutani M."/>
            <person name="Hirakawa H."/>
            <person name="Nishikura M."/>
            <person name="Soemphol W."/>
            <person name="Ali I.A.I."/>
            <person name="Yakushi T."/>
            <person name="Matsushita K."/>
        </authorList>
    </citation>
    <scope>NUCLEOTIDE SEQUENCE [LARGE SCALE GENOMIC DNA]</scope>
    <source>
        <strain evidence="1 2">NBRC 101654</strain>
    </source>
</reference>
<dbReference type="AlphaFoldDB" id="F7VCE1"/>
<organism evidence="1 2">
    <name type="scientific">Acetobacter tropicalis NBRC 101654</name>
    <dbReference type="NCBI Taxonomy" id="749388"/>
    <lineage>
        <taxon>Bacteria</taxon>
        <taxon>Pseudomonadati</taxon>
        <taxon>Pseudomonadota</taxon>
        <taxon>Alphaproteobacteria</taxon>
        <taxon>Acetobacterales</taxon>
        <taxon>Acetobacteraceae</taxon>
        <taxon>Acetobacter</taxon>
    </lineage>
</organism>
<gene>
    <name evidence="1" type="ORF">ATPR_1040</name>
</gene>